<evidence type="ECO:0000256" key="2">
    <source>
        <dbReference type="ARBA" id="ARBA00007362"/>
    </source>
</evidence>
<dbReference type="AlphaFoldDB" id="A0A7X3S6P0"/>
<feature type="transmembrane region" description="Helical" evidence="6">
    <location>
        <begin position="32"/>
        <end position="52"/>
    </location>
</feature>
<feature type="transmembrane region" description="Helical" evidence="6">
    <location>
        <begin position="201"/>
        <end position="224"/>
    </location>
</feature>
<feature type="transmembrane region" description="Helical" evidence="6">
    <location>
        <begin position="176"/>
        <end position="195"/>
    </location>
</feature>
<evidence type="ECO:0000256" key="1">
    <source>
        <dbReference type="ARBA" id="ARBA00004141"/>
    </source>
</evidence>
<feature type="transmembrane region" description="Helical" evidence="6">
    <location>
        <begin position="119"/>
        <end position="136"/>
    </location>
</feature>
<keyword evidence="9" id="KW-1185">Reference proteome</keyword>
<reference evidence="8 9" key="1">
    <citation type="submission" date="2019-12" db="EMBL/GenBank/DDBJ databases">
        <authorList>
            <person name="Li M."/>
        </authorList>
    </citation>
    <scope>NUCLEOTIDE SEQUENCE [LARGE SCALE GENOMIC DNA]</scope>
    <source>
        <strain evidence="8 9">GBMRC 2046</strain>
    </source>
</reference>
<accession>A0A7X3S6P0</accession>
<comment type="caution">
    <text evidence="8">The sequence shown here is derived from an EMBL/GenBank/DDBJ whole genome shotgun (WGS) entry which is preliminary data.</text>
</comment>
<dbReference type="EMBL" id="WUMV01000002">
    <property type="protein sequence ID" value="MXN64093.1"/>
    <property type="molecule type" value="Genomic_DNA"/>
</dbReference>
<evidence type="ECO:0000313" key="9">
    <source>
        <dbReference type="Proteomes" id="UP000433101"/>
    </source>
</evidence>
<protein>
    <submittedName>
        <fullName evidence="8">EamA family transporter</fullName>
    </submittedName>
</protein>
<gene>
    <name evidence="8" type="ORF">GR183_04190</name>
</gene>
<evidence type="ECO:0000313" key="8">
    <source>
        <dbReference type="EMBL" id="MXN64093.1"/>
    </source>
</evidence>
<feature type="transmembrane region" description="Helical" evidence="6">
    <location>
        <begin position="236"/>
        <end position="256"/>
    </location>
</feature>
<dbReference type="Gene3D" id="1.10.3730.20">
    <property type="match status" value="1"/>
</dbReference>
<dbReference type="PANTHER" id="PTHR32322">
    <property type="entry name" value="INNER MEMBRANE TRANSPORTER"/>
    <property type="match status" value="1"/>
</dbReference>
<dbReference type="PANTHER" id="PTHR32322:SF2">
    <property type="entry name" value="EAMA DOMAIN-CONTAINING PROTEIN"/>
    <property type="match status" value="1"/>
</dbReference>
<keyword evidence="4 6" id="KW-1133">Transmembrane helix</keyword>
<dbReference type="InterPro" id="IPR050638">
    <property type="entry name" value="AA-Vitamin_Transporters"/>
</dbReference>
<feature type="domain" description="EamA" evidence="7">
    <location>
        <begin position="8"/>
        <end position="135"/>
    </location>
</feature>
<feature type="transmembrane region" description="Helical" evidence="6">
    <location>
        <begin position="91"/>
        <end position="112"/>
    </location>
</feature>
<feature type="transmembrane region" description="Helical" evidence="6">
    <location>
        <begin position="142"/>
        <end position="164"/>
    </location>
</feature>
<feature type="transmembrane region" description="Helical" evidence="6">
    <location>
        <begin position="262"/>
        <end position="280"/>
    </location>
</feature>
<organism evidence="8 9">
    <name type="scientific">Stappia sediminis</name>
    <dbReference type="NCBI Taxonomy" id="2692190"/>
    <lineage>
        <taxon>Bacteria</taxon>
        <taxon>Pseudomonadati</taxon>
        <taxon>Pseudomonadota</taxon>
        <taxon>Alphaproteobacteria</taxon>
        <taxon>Hyphomicrobiales</taxon>
        <taxon>Stappiaceae</taxon>
        <taxon>Stappia</taxon>
    </lineage>
</organism>
<keyword evidence="5 6" id="KW-0472">Membrane</keyword>
<feature type="domain" description="EamA" evidence="7">
    <location>
        <begin position="145"/>
        <end position="275"/>
    </location>
</feature>
<sequence>MSGTRISIVLATMLAPIFWGTTYIVFTETLPVSHPLLVAALRALPAGIILMLSGPGLPPREKLLPLAIIGLANIGVFFALLFVAASRLPGGVAATVGSSQPLIVAFLAWPLLSRLPHPGQILAALAGLAGVGLLVLDPAASFDAIGIAAALAGAGSMALGTVLIERWGRIGTPLALTAWQLTLGGLALLPFALYFEGLPPAPTAINLIGISYLVLIGTALSYWLWVRGISHLGADVAFISLFSPLVATVLGAVLLGEWFGPVQVAGIALVFASTAAGILLSRRRKAEPAMATCPAPEGELPGQVRR</sequence>
<evidence type="ECO:0000256" key="3">
    <source>
        <dbReference type="ARBA" id="ARBA00022692"/>
    </source>
</evidence>
<evidence type="ECO:0000259" key="7">
    <source>
        <dbReference type="Pfam" id="PF00892"/>
    </source>
</evidence>
<keyword evidence="3 6" id="KW-0812">Transmembrane</keyword>
<dbReference type="SUPFAM" id="SSF103481">
    <property type="entry name" value="Multidrug resistance efflux transporter EmrE"/>
    <property type="match status" value="2"/>
</dbReference>
<feature type="transmembrane region" description="Helical" evidence="6">
    <location>
        <begin position="7"/>
        <end position="26"/>
    </location>
</feature>
<comment type="similarity">
    <text evidence="2">Belongs to the EamA transporter family.</text>
</comment>
<proteinExistence type="inferred from homology"/>
<dbReference type="RefSeq" id="WP_160774353.1">
    <property type="nucleotide sequence ID" value="NZ_WUMV01000002.1"/>
</dbReference>
<dbReference type="InterPro" id="IPR000620">
    <property type="entry name" value="EamA_dom"/>
</dbReference>
<evidence type="ECO:0000256" key="4">
    <source>
        <dbReference type="ARBA" id="ARBA00022989"/>
    </source>
</evidence>
<name>A0A7X3S6P0_9HYPH</name>
<dbReference type="Proteomes" id="UP000433101">
    <property type="component" value="Unassembled WGS sequence"/>
</dbReference>
<dbReference type="GO" id="GO:0016020">
    <property type="term" value="C:membrane"/>
    <property type="evidence" value="ECO:0007669"/>
    <property type="project" value="UniProtKB-SubCell"/>
</dbReference>
<comment type="subcellular location">
    <subcellularLocation>
        <location evidence="1">Membrane</location>
        <topology evidence="1">Multi-pass membrane protein</topology>
    </subcellularLocation>
</comment>
<evidence type="ECO:0000256" key="5">
    <source>
        <dbReference type="ARBA" id="ARBA00023136"/>
    </source>
</evidence>
<dbReference type="Pfam" id="PF00892">
    <property type="entry name" value="EamA"/>
    <property type="match status" value="2"/>
</dbReference>
<feature type="transmembrane region" description="Helical" evidence="6">
    <location>
        <begin position="64"/>
        <end position="85"/>
    </location>
</feature>
<dbReference type="InterPro" id="IPR037185">
    <property type="entry name" value="EmrE-like"/>
</dbReference>
<evidence type="ECO:0000256" key="6">
    <source>
        <dbReference type="SAM" id="Phobius"/>
    </source>
</evidence>